<comment type="caution">
    <text evidence="2">The sequence shown here is derived from an EMBL/GenBank/DDBJ whole genome shotgun (WGS) entry which is preliminary data.</text>
</comment>
<keyword evidence="2" id="KW-0808">Transferase</keyword>
<dbReference type="InterPro" id="IPR029063">
    <property type="entry name" value="SAM-dependent_MTases_sf"/>
</dbReference>
<evidence type="ECO:0000313" key="3">
    <source>
        <dbReference type="Proteomes" id="UP000614058"/>
    </source>
</evidence>
<proteinExistence type="predicted"/>
<dbReference type="InterPro" id="IPR050447">
    <property type="entry name" value="Erg6_SMT_methyltransf"/>
</dbReference>
<dbReference type="PANTHER" id="PTHR44068">
    <property type="entry name" value="ZGC:194242"/>
    <property type="match status" value="1"/>
</dbReference>
<dbReference type="Proteomes" id="UP000614058">
    <property type="component" value="Unassembled WGS sequence"/>
</dbReference>
<dbReference type="PANTHER" id="PTHR44068:SF11">
    <property type="entry name" value="GERANYL DIPHOSPHATE 2-C-METHYLTRANSFERASE"/>
    <property type="match status" value="1"/>
</dbReference>
<dbReference type="EMBL" id="JAEHNZ010000001">
    <property type="protein sequence ID" value="MBK0395610.1"/>
    <property type="molecule type" value="Genomic_DNA"/>
</dbReference>
<keyword evidence="2" id="KW-0489">Methyltransferase</keyword>
<dbReference type="InterPro" id="IPR041698">
    <property type="entry name" value="Methyltransf_25"/>
</dbReference>
<gene>
    <name evidence="2" type="ORF">JDW22_03130</name>
</gene>
<dbReference type="Gene3D" id="3.40.50.150">
    <property type="entry name" value="Vaccinia Virus protein VP39"/>
    <property type="match status" value="1"/>
</dbReference>
<dbReference type="GO" id="GO:0008168">
    <property type="term" value="F:methyltransferase activity"/>
    <property type="evidence" value="ECO:0007669"/>
    <property type="project" value="UniProtKB-KW"/>
</dbReference>
<dbReference type="RefSeq" id="WP_200521667.1">
    <property type="nucleotide sequence ID" value="NZ_JAEHNZ010000001.1"/>
</dbReference>
<keyword evidence="3" id="KW-1185">Reference proteome</keyword>
<dbReference type="SUPFAM" id="SSF53335">
    <property type="entry name" value="S-adenosyl-L-methionine-dependent methyltransferases"/>
    <property type="match status" value="1"/>
</dbReference>
<dbReference type="CDD" id="cd02440">
    <property type="entry name" value="AdoMet_MTases"/>
    <property type="match status" value="1"/>
</dbReference>
<reference evidence="2 3" key="1">
    <citation type="journal article" date="2021" name="Pathogens">
        <title>Isolation and Characterization of Kingella bonacorsii sp. nov., A Novel Kingella Species Detected in a Stable Periodontitis Subject.</title>
        <authorList>
            <person name="Antezack A."/>
            <person name="Boxberger M."/>
            <person name="Rolland C."/>
            <person name="Monnet-Corti V."/>
            <person name="La Scola B."/>
        </authorList>
    </citation>
    <scope>NUCLEOTIDE SEQUENCE [LARGE SCALE GENOMIC DNA]</scope>
    <source>
        <strain evidence="2 3">Marseille-Q4569</strain>
    </source>
</reference>
<sequence>MSDNDKKSQTGHHFLAQLGKTRLRPGGRRATDWLIEQAQFTPQTQVLEVACNMATTAIGLAQRFGCHINGVDLDHHALEKAERNIAAAGLSSLIQVQHANATALPFPDNSFDVVINEAMLTMLPVANKQAAVAEYFRVLKPGGVLLTHDVVVSDTDSKAIVERLRDTIKVKVTPLTESGWQDLFRQGGFADLKTLRGGMTLLSPAGLIHDEGWLRTFKIIRNALKAENRATFKRMFRTFNDPAQSMGFIAVCSRKPS</sequence>
<evidence type="ECO:0000259" key="1">
    <source>
        <dbReference type="Pfam" id="PF13649"/>
    </source>
</evidence>
<protein>
    <submittedName>
        <fullName evidence="2">Methyltransferase domain-containing protein</fullName>
    </submittedName>
</protein>
<feature type="domain" description="Methyltransferase" evidence="1">
    <location>
        <begin position="46"/>
        <end position="143"/>
    </location>
</feature>
<evidence type="ECO:0000313" key="2">
    <source>
        <dbReference type="EMBL" id="MBK0395610.1"/>
    </source>
</evidence>
<dbReference type="Pfam" id="PF13649">
    <property type="entry name" value="Methyltransf_25"/>
    <property type="match status" value="1"/>
</dbReference>
<dbReference type="GO" id="GO:0032259">
    <property type="term" value="P:methylation"/>
    <property type="evidence" value="ECO:0007669"/>
    <property type="project" value="UniProtKB-KW"/>
</dbReference>
<name>A0ABS1BQP9_9NEIS</name>
<organism evidence="2 3">
    <name type="scientific">Kingella bonacorsii</name>
    <dbReference type="NCBI Taxonomy" id="2796361"/>
    <lineage>
        <taxon>Bacteria</taxon>
        <taxon>Pseudomonadati</taxon>
        <taxon>Pseudomonadota</taxon>
        <taxon>Betaproteobacteria</taxon>
        <taxon>Neisseriales</taxon>
        <taxon>Neisseriaceae</taxon>
        <taxon>Kingella</taxon>
    </lineage>
</organism>
<accession>A0ABS1BQP9</accession>